<dbReference type="AlphaFoldDB" id="A0ABD3IFH3"/>
<dbReference type="EMBL" id="JBJQOH010000001">
    <property type="protein sequence ID" value="KAL3702423.1"/>
    <property type="molecule type" value="Genomic_DNA"/>
</dbReference>
<sequence>MRVEFWESLLLGALTIHRHPRRTHPVRRPHTSNPRVSCKHNRMEEELPKEYYQVNFLQCYEADATDLEAYHEEVCAFRCYYVQNDGRNDLKRRLEDTRDFRLERDLARDRHP</sequence>
<protein>
    <submittedName>
        <fullName evidence="1">Uncharacterized protein</fullName>
    </submittedName>
</protein>
<proteinExistence type="predicted"/>
<keyword evidence="2" id="KW-1185">Reference proteome</keyword>
<organism evidence="1 2">
    <name type="scientific">Riccia sorocarpa</name>
    <dbReference type="NCBI Taxonomy" id="122646"/>
    <lineage>
        <taxon>Eukaryota</taxon>
        <taxon>Viridiplantae</taxon>
        <taxon>Streptophyta</taxon>
        <taxon>Embryophyta</taxon>
        <taxon>Marchantiophyta</taxon>
        <taxon>Marchantiopsida</taxon>
        <taxon>Marchantiidae</taxon>
        <taxon>Marchantiales</taxon>
        <taxon>Ricciaceae</taxon>
        <taxon>Riccia</taxon>
    </lineage>
</organism>
<comment type="caution">
    <text evidence="1">The sequence shown here is derived from an EMBL/GenBank/DDBJ whole genome shotgun (WGS) entry which is preliminary data.</text>
</comment>
<accession>A0ABD3IFH3</accession>
<evidence type="ECO:0000313" key="1">
    <source>
        <dbReference type="EMBL" id="KAL3702423.1"/>
    </source>
</evidence>
<name>A0ABD3IFH3_9MARC</name>
<reference evidence="1 2" key="1">
    <citation type="submission" date="2024-09" db="EMBL/GenBank/DDBJ databases">
        <title>Chromosome-scale assembly of Riccia sorocarpa.</title>
        <authorList>
            <person name="Paukszto L."/>
        </authorList>
    </citation>
    <scope>NUCLEOTIDE SEQUENCE [LARGE SCALE GENOMIC DNA]</scope>
    <source>
        <strain evidence="1">LP-2024</strain>
        <tissue evidence="1">Aerial parts of the thallus</tissue>
    </source>
</reference>
<gene>
    <name evidence="1" type="ORF">R1sor_020445</name>
</gene>
<evidence type="ECO:0000313" key="2">
    <source>
        <dbReference type="Proteomes" id="UP001633002"/>
    </source>
</evidence>
<dbReference type="Proteomes" id="UP001633002">
    <property type="component" value="Unassembled WGS sequence"/>
</dbReference>